<reference evidence="1" key="1">
    <citation type="journal article" date="2014" name="Front. Microbiol.">
        <title>High frequency of phylogenetically diverse reductive dehalogenase-homologous genes in deep subseafloor sedimentary metagenomes.</title>
        <authorList>
            <person name="Kawai M."/>
            <person name="Futagami T."/>
            <person name="Toyoda A."/>
            <person name="Takaki Y."/>
            <person name="Nishi S."/>
            <person name="Hori S."/>
            <person name="Arai W."/>
            <person name="Tsubouchi T."/>
            <person name="Morono Y."/>
            <person name="Uchiyama I."/>
            <person name="Ito T."/>
            <person name="Fujiyama A."/>
            <person name="Inagaki F."/>
            <person name="Takami H."/>
        </authorList>
    </citation>
    <scope>NUCLEOTIDE SEQUENCE</scope>
    <source>
        <strain evidence="1">Expedition CK06-06</strain>
    </source>
</reference>
<gene>
    <name evidence="1" type="ORF">S06H3_14632</name>
</gene>
<comment type="caution">
    <text evidence="1">The sequence shown here is derived from an EMBL/GenBank/DDBJ whole genome shotgun (WGS) entry which is preliminary data.</text>
</comment>
<evidence type="ECO:0000313" key="1">
    <source>
        <dbReference type="EMBL" id="GAI04276.1"/>
    </source>
</evidence>
<dbReference type="EMBL" id="BARV01007162">
    <property type="protein sequence ID" value="GAI04276.1"/>
    <property type="molecule type" value="Genomic_DNA"/>
</dbReference>
<protein>
    <submittedName>
        <fullName evidence="1">Uncharacterized protein</fullName>
    </submittedName>
</protein>
<organism evidence="1">
    <name type="scientific">marine sediment metagenome</name>
    <dbReference type="NCBI Taxonomy" id="412755"/>
    <lineage>
        <taxon>unclassified sequences</taxon>
        <taxon>metagenomes</taxon>
        <taxon>ecological metagenomes</taxon>
    </lineage>
</organism>
<proteinExistence type="predicted"/>
<dbReference type="AlphaFoldDB" id="X1LEK1"/>
<accession>X1LEK1</accession>
<sequence length="313" mass="34699">MPEFTQIGSDDAFFWSSLAFGGKIYFGGYGYPRGYNYPPWTHIKDFGAGESITRFDIFLDKLYCITENLGYIYRMNTADPTDWTVVHDDTYKWGLGMAVLGSYIYGCFNTDGEVDNKIVYSSNGTSWPQAENWHGGSICVLVAYNGKVYAIGRKGTFGTGKIWARRGTTTSWADVGALCSNSVVGDWRAGLAFGGHLYLGMGDRPDGKAKVYRFDGTNLSGELLSVVAFKPHYACICNGQMYWLFGPHMNQPSSATVYYHLYRTATGNPGDWTHVKTFSANPISSHGKYRTKGCVGSLGNDLYVAVQNKVYKM</sequence>
<feature type="non-terminal residue" evidence="1">
    <location>
        <position position="313"/>
    </location>
</feature>
<name>X1LEK1_9ZZZZ</name>